<dbReference type="InterPro" id="IPR036425">
    <property type="entry name" value="MoaB/Mog-like_dom_sf"/>
</dbReference>
<dbReference type="InterPro" id="IPR051920">
    <property type="entry name" value="MPT_Adenylyltrnsfr/MoaC-Rel"/>
</dbReference>
<dbReference type="Proteomes" id="UP001147653">
    <property type="component" value="Unassembled WGS sequence"/>
</dbReference>
<reference evidence="4" key="1">
    <citation type="submission" date="2022-10" db="EMBL/GenBank/DDBJ databases">
        <title>The WGS of Solirubrobacter phytolaccae KCTC 29190.</title>
        <authorList>
            <person name="Jiang Z."/>
        </authorList>
    </citation>
    <scope>NUCLEOTIDE SEQUENCE</scope>
    <source>
        <strain evidence="4">KCTC 29190</strain>
    </source>
</reference>
<dbReference type="NCBIfam" id="TIGR00177">
    <property type="entry name" value="molyb_syn"/>
    <property type="match status" value="1"/>
</dbReference>
<organism evidence="4 5">
    <name type="scientific">Solirubrobacter phytolaccae</name>
    <dbReference type="NCBI Taxonomy" id="1404360"/>
    <lineage>
        <taxon>Bacteria</taxon>
        <taxon>Bacillati</taxon>
        <taxon>Actinomycetota</taxon>
        <taxon>Thermoleophilia</taxon>
        <taxon>Solirubrobacterales</taxon>
        <taxon>Solirubrobacteraceae</taxon>
        <taxon>Solirubrobacter</taxon>
    </lineage>
</organism>
<dbReference type="Pfam" id="PF00994">
    <property type="entry name" value="MoCF_biosynth"/>
    <property type="match status" value="1"/>
</dbReference>
<dbReference type="SMART" id="SM00852">
    <property type="entry name" value="MoCF_biosynth"/>
    <property type="match status" value="1"/>
</dbReference>
<dbReference type="Gene3D" id="3.40.980.10">
    <property type="entry name" value="MoaB/Mog-like domain"/>
    <property type="match status" value="1"/>
</dbReference>
<proteinExistence type="predicted"/>
<sequence length="164" mass="17399">MRAAVLTVSTRVSRREAEDLSGPKLAAAAEDAGCEVVGMEVVPDDFALIEDRLHHFVAAGCDLIFTTGGTGLTPNDITPEATRSVIQREAPGFAETMRAEGLKYTPHGILTRGVSGIAGKTLIVNFPGSPKSIEQLFPVLAPTLKHVVRTLRGDSSHHESDRAG</sequence>
<dbReference type="SUPFAM" id="SSF53218">
    <property type="entry name" value="Molybdenum cofactor biosynthesis proteins"/>
    <property type="match status" value="1"/>
</dbReference>
<evidence type="ECO:0000313" key="5">
    <source>
        <dbReference type="Proteomes" id="UP001147653"/>
    </source>
</evidence>
<keyword evidence="2" id="KW-0501">Molybdenum cofactor biosynthesis</keyword>
<protein>
    <submittedName>
        <fullName evidence="4">MogA/MoaB family molybdenum cofactor biosynthesis protein</fullName>
    </submittedName>
</protein>
<dbReference type="PANTHER" id="PTHR43764">
    <property type="entry name" value="MOLYBDENUM COFACTOR BIOSYNTHESIS"/>
    <property type="match status" value="1"/>
</dbReference>
<evidence type="ECO:0000259" key="3">
    <source>
        <dbReference type="SMART" id="SM00852"/>
    </source>
</evidence>
<evidence type="ECO:0000256" key="1">
    <source>
        <dbReference type="ARBA" id="ARBA00005046"/>
    </source>
</evidence>
<dbReference type="GO" id="GO:0006777">
    <property type="term" value="P:Mo-molybdopterin cofactor biosynthetic process"/>
    <property type="evidence" value="ECO:0007669"/>
    <property type="project" value="UniProtKB-KW"/>
</dbReference>
<dbReference type="AlphaFoldDB" id="A0A9X3S7G6"/>
<evidence type="ECO:0000256" key="2">
    <source>
        <dbReference type="ARBA" id="ARBA00023150"/>
    </source>
</evidence>
<keyword evidence="5" id="KW-1185">Reference proteome</keyword>
<dbReference type="PANTHER" id="PTHR43764:SF1">
    <property type="entry name" value="MOLYBDOPTERIN MOLYBDOTRANSFERASE"/>
    <property type="match status" value="1"/>
</dbReference>
<dbReference type="CDD" id="cd00886">
    <property type="entry name" value="MogA_MoaB"/>
    <property type="match status" value="1"/>
</dbReference>
<evidence type="ECO:0000313" key="4">
    <source>
        <dbReference type="EMBL" id="MDA0181024.1"/>
    </source>
</evidence>
<feature type="domain" description="MoaB/Mog" evidence="3">
    <location>
        <begin position="4"/>
        <end position="147"/>
    </location>
</feature>
<dbReference type="RefSeq" id="WP_270025426.1">
    <property type="nucleotide sequence ID" value="NZ_JAPDDP010000018.1"/>
</dbReference>
<name>A0A9X3S7G6_9ACTN</name>
<accession>A0A9X3S7G6</accession>
<comment type="pathway">
    <text evidence="1">Cofactor biosynthesis; molybdopterin biosynthesis.</text>
</comment>
<dbReference type="EMBL" id="JAPDDP010000018">
    <property type="protein sequence ID" value="MDA0181024.1"/>
    <property type="molecule type" value="Genomic_DNA"/>
</dbReference>
<comment type="caution">
    <text evidence="4">The sequence shown here is derived from an EMBL/GenBank/DDBJ whole genome shotgun (WGS) entry which is preliminary data.</text>
</comment>
<gene>
    <name evidence="4" type="ORF">OJ997_12015</name>
</gene>
<dbReference type="InterPro" id="IPR001453">
    <property type="entry name" value="MoaB/Mog_dom"/>
</dbReference>